<name>A0A558QZE5_9SPHN</name>
<keyword evidence="3" id="KW-0378">Hydrolase</keyword>
<dbReference type="GO" id="GO:0008237">
    <property type="term" value="F:metallopeptidase activity"/>
    <property type="evidence" value="ECO:0007669"/>
    <property type="project" value="UniProtKB-KW"/>
</dbReference>
<feature type="transmembrane region" description="Helical" evidence="1">
    <location>
        <begin position="56"/>
        <end position="79"/>
    </location>
</feature>
<feature type="domain" description="CAAX prenyl protease 2/Lysostaphin resistance protein A-like" evidence="2">
    <location>
        <begin position="66"/>
        <end position="152"/>
    </location>
</feature>
<feature type="transmembrane region" description="Helical" evidence="1">
    <location>
        <begin position="123"/>
        <end position="145"/>
    </location>
</feature>
<evidence type="ECO:0000259" key="2">
    <source>
        <dbReference type="Pfam" id="PF02517"/>
    </source>
</evidence>
<sequence length="225" mass="22563">MLALSGALLARVRLPLGAGRAAIIATALPAGIVAVGLVLASAWAGGVAIGRSHAGIPGAGLFTTGGALILLGVVAEELLLRGLLQPTLVRCWGPAAGVLVCSLAFTVIHMVGGWGHPLSLLNILLAGIWFGLLAWRSGGLVAPILAHFGYNWTEEMIFGASPNPGVGAFGSVVDVDLVGSAIWGGSNEGLNASLAVSLVLVALIIPLAMAMRARTSSGDGATVRP</sequence>
<keyword evidence="4" id="KW-1185">Reference proteome</keyword>
<keyword evidence="3" id="KW-0645">Protease</keyword>
<accession>A0A558QZE5</accession>
<keyword evidence="1" id="KW-1133">Transmembrane helix</keyword>
<reference evidence="3 4" key="1">
    <citation type="submission" date="2019-07" db="EMBL/GenBank/DDBJ databases">
        <title>Sphingomonas solaris sp. nov., isolated from a solar panel from Boston, Massachusetts.</title>
        <authorList>
            <person name="Tanner K."/>
            <person name="Pascual J."/>
            <person name="Mancuso C."/>
            <person name="Pereto J."/>
            <person name="Khalil A."/>
            <person name="Vilanova C."/>
        </authorList>
    </citation>
    <scope>NUCLEOTIDE SEQUENCE [LARGE SCALE GENOMIC DNA]</scope>
    <source>
        <strain evidence="3 4">R4DWN</strain>
    </source>
</reference>
<dbReference type="PANTHER" id="PTHR39430">
    <property type="entry name" value="MEMBRANE-ASSOCIATED PROTEASE-RELATED"/>
    <property type="match status" value="1"/>
</dbReference>
<feature type="transmembrane region" description="Helical" evidence="1">
    <location>
        <begin position="91"/>
        <end position="111"/>
    </location>
</feature>
<dbReference type="GO" id="GO:0080120">
    <property type="term" value="P:CAAX-box protein maturation"/>
    <property type="evidence" value="ECO:0007669"/>
    <property type="project" value="UniProtKB-ARBA"/>
</dbReference>
<dbReference type="GO" id="GO:0004175">
    <property type="term" value="F:endopeptidase activity"/>
    <property type="evidence" value="ECO:0007669"/>
    <property type="project" value="UniProtKB-ARBA"/>
</dbReference>
<dbReference type="AlphaFoldDB" id="A0A558QZE5"/>
<dbReference type="Pfam" id="PF02517">
    <property type="entry name" value="Rce1-like"/>
    <property type="match status" value="1"/>
</dbReference>
<dbReference type="InterPro" id="IPR003675">
    <property type="entry name" value="Rce1/LyrA-like_dom"/>
</dbReference>
<feature type="transmembrane region" description="Helical" evidence="1">
    <location>
        <begin position="21"/>
        <end position="44"/>
    </location>
</feature>
<dbReference type="GO" id="GO:0006508">
    <property type="term" value="P:proteolysis"/>
    <property type="evidence" value="ECO:0007669"/>
    <property type="project" value="UniProtKB-KW"/>
</dbReference>
<dbReference type="EMBL" id="VNIM01000064">
    <property type="protein sequence ID" value="TVV72489.1"/>
    <property type="molecule type" value="Genomic_DNA"/>
</dbReference>
<organism evidence="3 4">
    <name type="scientific">Alterirhizorhabdus solaris</name>
    <dbReference type="NCBI Taxonomy" id="2529389"/>
    <lineage>
        <taxon>Bacteria</taxon>
        <taxon>Pseudomonadati</taxon>
        <taxon>Pseudomonadota</taxon>
        <taxon>Alphaproteobacteria</taxon>
        <taxon>Sphingomonadales</taxon>
        <taxon>Rhizorhabdaceae</taxon>
        <taxon>Alterirhizorhabdus</taxon>
    </lineage>
</organism>
<comment type="caution">
    <text evidence="3">The sequence shown here is derived from an EMBL/GenBank/DDBJ whole genome shotgun (WGS) entry which is preliminary data.</text>
</comment>
<protein>
    <submittedName>
        <fullName evidence="3">CPBP family intramembrane metalloprotease</fullName>
    </submittedName>
</protein>
<feature type="transmembrane region" description="Helical" evidence="1">
    <location>
        <begin position="190"/>
        <end position="210"/>
    </location>
</feature>
<proteinExistence type="predicted"/>
<dbReference type="OrthoDB" id="7573544at2"/>
<evidence type="ECO:0000313" key="4">
    <source>
        <dbReference type="Proteomes" id="UP000318681"/>
    </source>
</evidence>
<keyword evidence="1" id="KW-0812">Transmembrane</keyword>
<gene>
    <name evidence="3" type="ORF">FOY91_14565</name>
</gene>
<dbReference type="PANTHER" id="PTHR39430:SF1">
    <property type="entry name" value="PROTEASE"/>
    <property type="match status" value="1"/>
</dbReference>
<evidence type="ECO:0000313" key="3">
    <source>
        <dbReference type="EMBL" id="TVV72489.1"/>
    </source>
</evidence>
<keyword evidence="1" id="KW-0472">Membrane</keyword>
<keyword evidence="3" id="KW-0482">Metalloprotease</keyword>
<dbReference type="Proteomes" id="UP000318681">
    <property type="component" value="Unassembled WGS sequence"/>
</dbReference>
<evidence type="ECO:0000256" key="1">
    <source>
        <dbReference type="SAM" id="Phobius"/>
    </source>
</evidence>